<organism evidence="4 5">
    <name type="scientific">Cyclotella cryptica</name>
    <dbReference type="NCBI Taxonomy" id="29204"/>
    <lineage>
        <taxon>Eukaryota</taxon>
        <taxon>Sar</taxon>
        <taxon>Stramenopiles</taxon>
        <taxon>Ochrophyta</taxon>
        <taxon>Bacillariophyta</taxon>
        <taxon>Coscinodiscophyceae</taxon>
        <taxon>Thalassiosirophycidae</taxon>
        <taxon>Stephanodiscales</taxon>
        <taxon>Stephanodiscaceae</taxon>
        <taxon>Cyclotella</taxon>
    </lineage>
</organism>
<dbReference type="Proteomes" id="UP001516023">
    <property type="component" value="Unassembled WGS sequence"/>
</dbReference>
<keyword evidence="5" id="KW-1185">Reference proteome</keyword>
<dbReference type="InterPro" id="IPR053159">
    <property type="entry name" value="Hybrid_Histidine_Kinase"/>
</dbReference>
<sequence length="1382" mass="155142">MTPQAVLYTCNMKNNDFDIMHPPQLNNDFQLSAIGDSSTEMEWIDGRDGKSTKKDRNVLAIPLGQWKGEEDGKSYHLNPLERSKDWKASLLRKVTVAFAAANLIRHALDCGYSINEIMRLLSLDNFLVHMRVDDSSDLGWEVEGVDVISPELAVKIHSNWISSCSVFGVTADDFTGRNVEATIMSKASHFVRQDSCEGDSDERIACYALGLFLHSFFCGENSQRTAIEGHGRLKHYDDICDSTVDEPCPKKKYFLSQSKDSAPERGHSMKNYSTEDPLTKDHPKSCQQTKSSHHSHYVSTQRSSYVSISASDSSAMQAIDEPIDSHFTPLLEVGYPSSLSQLVINLLDCRSDRVLSDECYQNIEEVINDLNILLQAPGRFLFDQYQLSSGYQRLVVNKDKLYGREAEAALLTDTFCRVALTGNSEAVCISGYSGCGKSHLVQSIFESVDAAGGYLVVQKFDETSTQSPISAILSALNELCGLIIEKHSQDELRELYKVIEGGANLTLLSRVLPNINRMNSSDGVVPLDSFNHVVSSGLNFHMLVFAIMRLMRFISSRSHPVMIFLDDLQWADTASLDLVHSILSDLKGSNCVFFVGCYRDQDVKQGHFVFEFINSLLAHEVPCTELHIDGLSKDDLNQMLSDALCVIPRLCKSLSTIVYHKTRGSPFFSLEILNSLINRGIVIYSLRERRWIWDVDQIQAEDITDNVLQMITDKMTLLDDDDQIALKVAACFGIKINESFVRELSRTTLFIDLQFNLDKAAENGFMERVHSGYQFVHDKVREAAYMLIDSKDEYHFNVGMSLYSTLAHHKEGHAIPATAVLAQINHCIPSLLPCRKLQSQIAELNYEESLKSLERSDFTSAYLYIKAAVSMLPEDTWATNYYQSNKYFFQFAKAAYPSGRILEAKDSLNEIIENERGIEDTFQSYILLTKILLLACNDLSQAFDSCHKLLQMLGEDVPSADKAKDALTSQVSKAKTLLEDSELLHGKQIQTAGWRSLAVMQAYDQLVTITYMSHPDVMPYYAGRWAQYALINKVTCRYTPKCIVSLAAVLCRDLSQDARIGYKYGKLALIALDYSYVDDAASVLLSFYGFVGDLFEPIQACVDMLRRGYEMAMQAGNLSVAAFHKIFVLARCAKTGMNLLDLKSEIDVELSLSAHRAQTFMAMRLRCYRETIQTLIGDKSTGHSAHFGDEDLASKPSLIETQCLDEMMCSVYLGKPERIHLFSKLYLESSPKQRRNSIPQRSIYIAFYFGLSVAALYRIEQDPLELTKLDDSISIVAKAAKFSEWNFKNKVALLKAELASVEEDADEAEDQYDVAITAARSSKFIHEEGLACELAGFHCKNHGKVTKALNLFREAERCYQAWGSKVKANQMVCVIQSLSAGR</sequence>
<feature type="region of interest" description="Disordered" evidence="2">
    <location>
        <begin position="255"/>
        <end position="298"/>
    </location>
</feature>
<dbReference type="InterPro" id="IPR027417">
    <property type="entry name" value="P-loop_NTPase"/>
</dbReference>
<dbReference type="PANTHER" id="PTHR43642">
    <property type="entry name" value="HYBRID SIGNAL TRANSDUCTION HISTIDINE KINASE G"/>
    <property type="match status" value="1"/>
</dbReference>
<feature type="domain" description="Orc1-like AAA ATPase" evidence="3">
    <location>
        <begin position="400"/>
        <end position="589"/>
    </location>
</feature>
<dbReference type="Pfam" id="PF13191">
    <property type="entry name" value="AAA_16"/>
    <property type="match status" value="1"/>
</dbReference>
<evidence type="ECO:0000259" key="3">
    <source>
        <dbReference type="Pfam" id="PF13191"/>
    </source>
</evidence>
<dbReference type="PANTHER" id="PTHR43642:SF1">
    <property type="entry name" value="HYBRID SIGNAL TRANSDUCTION HISTIDINE KINASE G"/>
    <property type="match status" value="1"/>
</dbReference>
<dbReference type="InterPro" id="IPR041664">
    <property type="entry name" value="AAA_16"/>
</dbReference>
<evidence type="ECO:0000313" key="5">
    <source>
        <dbReference type="Proteomes" id="UP001516023"/>
    </source>
</evidence>
<reference evidence="4 5" key="1">
    <citation type="journal article" date="2020" name="G3 (Bethesda)">
        <title>Improved Reference Genome for Cyclotella cryptica CCMP332, a Model for Cell Wall Morphogenesis, Salinity Adaptation, and Lipid Production in Diatoms (Bacillariophyta).</title>
        <authorList>
            <person name="Roberts W.R."/>
            <person name="Downey K.M."/>
            <person name="Ruck E.C."/>
            <person name="Traller J.C."/>
            <person name="Alverson A.J."/>
        </authorList>
    </citation>
    <scope>NUCLEOTIDE SEQUENCE [LARGE SCALE GENOMIC DNA]</scope>
    <source>
        <strain evidence="4 5">CCMP332</strain>
    </source>
</reference>
<feature type="coiled-coil region" evidence="1">
    <location>
        <begin position="1291"/>
        <end position="1318"/>
    </location>
</feature>
<keyword evidence="1" id="KW-0175">Coiled coil</keyword>
<proteinExistence type="predicted"/>
<comment type="caution">
    <text evidence="4">The sequence shown here is derived from an EMBL/GenBank/DDBJ whole genome shotgun (WGS) entry which is preliminary data.</text>
</comment>
<name>A0ABD3QWN3_9STRA</name>
<gene>
    <name evidence="4" type="ORF">HJC23_006636</name>
</gene>
<dbReference type="EMBL" id="JABMIG020000005">
    <property type="protein sequence ID" value="KAL3804864.1"/>
    <property type="molecule type" value="Genomic_DNA"/>
</dbReference>
<dbReference type="SUPFAM" id="SSF52540">
    <property type="entry name" value="P-loop containing nucleoside triphosphate hydrolases"/>
    <property type="match status" value="1"/>
</dbReference>
<protein>
    <recommendedName>
        <fullName evidence="3">Orc1-like AAA ATPase domain-containing protein</fullName>
    </recommendedName>
</protein>
<evidence type="ECO:0000256" key="1">
    <source>
        <dbReference type="SAM" id="Coils"/>
    </source>
</evidence>
<dbReference type="Gene3D" id="3.40.50.300">
    <property type="entry name" value="P-loop containing nucleotide triphosphate hydrolases"/>
    <property type="match status" value="1"/>
</dbReference>
<evidence type="ECO:0000256" key="2">
    <source>
        <dbReference type="SAM" id="MobiDB-lite"/>
    </source>
</evidence>
<accession>A0ABD3QWN3</accession>
<evidence type="ECO:0000313" key="4">
    <source>
        <dbReference type="EMBL" id="KAL3804864.1"/>
    </source>
</evidence>